<reference evidence="8 9" key="1">
    <citation type="journal article" date="2015" name="BMC Genomics">
        <title>Insights from the genome of Ophiocordyceps polyrhachis-furcata to pathogenicity and host specificity in insect fungi.</title>
        <authorList>
            <person name="Wichadakul D."/>
            <person name="Kobmoo N."/>
            <person name="Ingsriswang S."/>
            <person name="Tangphatsornruang S."/>
            <person name="Chantasingh D."/>
            <person name="Luangsa-ard J.J."/>
            <person name="Eurwilaichitr L."/>
        </authorList>
    </citation>
    <scope>NUCLEOTIDE SEQUENCE [LARGE SCALE GENOMIC DNA]</scope>
    <source>
        <strain evidence="8 9">BCC 54312</strain>
    </source>
</reference>
<dbReference type="PANTHER" id="PTHR46720:SF3">
    <property type="entry name" value="FAD-BINDING DOMAIN-CONTAINING PROTEIN-RELATED"/>
    <property type="match status" value="1"/>
</dbReference>
<dbReference type="GO" id="GO:0004497">
    <property type="term" value="F:monooxygenase activity"/>
    <property type="evidence" value="ECO:0007669"/>
    <property type="project" value="UniProtKB-KW"/>
</dbReference>
<evidence type="ECO:0000313" key="9">
    <source>
        <dbReference type="Proteomes" id="UP000253664"/>
    </source>
</evidence>
<feature type="domain" description="FAD-binding" evidence="7">
    <location>
        <begin position="52"/>
        <end position="411"/>
    </location>
</feature>
<evidence type="ECO:0000259" key="7">
    <source>
        <dbReference type="Pfam" id="PF01494"/>
    </source>
</evidence>
<keyword evidence="3" id="KW-0285">Flavoprotein</keyword>
<evidence type="ECO:0000313" key="8">
    <source>
        <dbReference type="EMBL" id="RCI13924.1"/>
    </source>
</evidence>
<comment type="similarity">
    <text evidence="2">Belongs to the paxM FAD-dependent monooxygenase family.</text>
</comment>
<evidence type="ECO:0000256" key="4">
    <source>
        <dbReference type="ARBA" id="ARBA00022827"/>
    </source>
</evidence>
<dbReference type="InterPro" id="IPR036188">
    <property type="entry name" value="FAD/NAD-bd_sf"/>
</dbReference>
<comment type="cofactor">
    <cofactor evidence="1">
        <name>FAD</name>
        <dbReference type="ChEBI" id="CHEBI:57692"/>
    </cofactor>
</comment>
<name>A0A367LHK9_9HYPO</name>
<feature type="non-terminal residue" evidence="8">
    <location>
        <position position="1"/>
    </location>
</feature>
<dbReference type="Pfam" id="PF01494">
    <property type="entry name" value="FAD_binding_3"/>
    <property type="match status" value="1"/>
</dbReference>
<dbReference type="InterPro" id="IPR051104">
    <property type="entry name" value="FAD_monoxygenase"/>
</dbReference>
<proteinExistence type="inferred from homology"/>
<comment type="caution">
    <text evidence="8">The sequence shown here is derived from an EMBL/GenBank/DDBJ whole genome shotgun (WGS) entry which is preliminary data.</text>
</comment>
<sequence length="467" mass="51001">LILTHGAKPSREAKTRYHPKILDLAVLLISANYGRRQPWDSRDMDTAKPRLRVAIIGGGIGGAAMANAMMQIPHLDTHLFEAAPDFSERGAALGLGSNHRRALAYLLSSVDETLAKAGAVPMASTRIMIGSGPQAGRLVLDLGAGSEDMVVHRAALLRELMASLPSERLHPSKKLHAIEAAVPGHQVDRMRLTFDDGTVDCFDAVIGADGVFGFVRTYVLGEAASRCAAESAGFWDCRNVVSMDKAKAVLGTEYFDQDRQYGWAGDGAFILHDVLDNGAMVQCVISAVETEVPDGRRTLLTKEALKARFKGWGHVSEAMIDLSFDQPGQLYGYSEMEHKFTPAYHNGRVCLMGDAAHATTPWQGAGAGLAFEDAMVLTVLLSSVSCPDDLALAFEAYDAVRRPRCQRVIDSSRAVGRIFCGQNHEIGLDADKMRETLPPRWEFLASLNMYEHRMEALCKLKEMMARR</sequence>
<organism evidence="8 9">
    <name type="scientific">Ophiocordyceps polyrhachis-furcata BCC 54312</name>
    <dbReference type="NCBI Taxonomy" id="1330021"/>
    <lineage>
        <taxon>Eukaryota</taxon>
        <taxon>Fungi</taxon>
        <taxon>Dikarya</taxon>
        <taxon>Ascomycota</taxon>
        <taxon>Pezizomycotina</taxon>
        <taxon>Sordariomycetes</taxon>
        <taxon>Hypocreomycetidae</taxon>
        <taxon>Hypocreales</taxon>
        <taxon>Ophiocordycipitaceae</taxon>
        <taxon>Ophiocordyceps</taxon>
    </lineage>
</organism>
<dbReference type="EMBL" id="LKCN02000005">
    <property type="protein sequence ID" value="RCI13924.1"/>
    <property type="molecule type" value="Genomic_DNA"/>
</dbReference>
<dbReference type="Proteomes" id="UP000253664">
    <property type="component" value="Unassembled WGS sequence"/>
</dbReference>
<evidence type="ECO:0000256" key="1">
    <source>
        <dbReference type="ARBA" id="ARBA00001974"/>
    </source>
</evidence>
<dbReference type="GO" id="GO:0044550">
    <property type="term" value="P:secondary metabolite biosynthetic process"/>
    <property type="evidence" value="ECO:0007669"/>
    <property type="project" value="TreeGrafter"/>
</dbReference>
<keyword evidence="5" id="KW-0560">Oxidoreductase</keyword>
<dbReference type="OrthoDB" id="417877at2759"/>
<keyword evidence="9" id="KW-1185">Reference proteome</keyword>
<keyword evidence="6" id="KW-0503">Monooxygenase</keyword>
<keyword evidence="4" id="KW-0274">FAD</keyword>
<dbReference type="Gene3D" id="3.50.50.60">
    <property type="entry name" value="FAD/NAD(P)-binding domain"/>
    <property type="match status" value="1"/>
</dbReference>
<accession>A0A367LHK9</accession>
<evidence type="ECO:0000256" key="6">
    <source>
        <dbReference type="ARBA" id="ARBA00023033"/>
    </source>
</evidence>
<dbReference type="PRINTS" id="PR00420">
    <property type="entry name" value="RNGMNOXGNASE"/>
</dbReference>
<evidence type="ECO:0000256" key="3">
    <source>
        <dbReference type="ARBA" id="ARBA00022630"/>
    </source>
</evidence>
<gene>
    <name evidence="8" type="ORF">L249_8146</name>
</gene>
<evidence type="ECO:0000256" key="5">
    <source>
        <dbReference type="ARBA" id="ARBA00023002"/>
    </source>
</evidence>
<dbReference type="InterPro" id="IPR002938">
    <property type="entry name" value="FAD-bd"/>
</dbReference>
<evidence type="ECO:0000256" key="2">
    <source>
        <dbReference type="ARBA" id="ARBA00007992"/>
    </source>
</evidence>
<dbReference type="GO" id="GO:0071949">
    <property type="term" value="F:FAD binding"/>
    <property type="evidence" value="ECO:0007669"/>
    <property type="project" value="InterPro"/>
</dbReference>
<dbReference type="AlphaFoldDB" id="A0A367LHK9"/>
<protein>
    <recommendedName>
        <fullName evidence="7">FAD-binding domain-containing protein</fullName>
    </recommendedName>
</protein>
<dbReference type="SUPFAM" id="SSF51905">
    <property type="entry name" value="FAD/NAD(P)-binding domain"/>
    <property type="match status" value="1"/>
</dbReference>
<dbReference type="PANTHER" id="PTHR46720">
    <property type="entry name" value="HYDROXYLASE, PUTATIVE (AFU_ORTHOLOGUE AFUA_3G01460)-RELATED"/>
    <property type="match status" value="1"/>
</dbReference>